<feature type="coiled-coil region" evidence="1">
    <location>
        <begin position="182"/>
        <end position="209"/>
    </location>
</feature>
<evidence type="ECO:0000313" key="4">
    <source>
        <dbReference type="Proteomes" id="UP000006334"/>
    </source>
</evidence>
<evidence type="ECO:0008006" key="5">
    <source>
        <dbReference type="Google" id="ProtNLM"/>
    </source>
</evidence>
<dbReference type="EMBL" id="BAEN01000023">
    <property type="protein sequence ID" value="GAC13847.1"/>
    <property type="molecule type" value="Genomic_DNA"/>
</dbReference>
<evidence type="ECO:0000256" key="1">
    <source>
        <dbReference type="SAM" id="Coils"/>
    </source>
</evidence>
<feature type="chain" id="PRO_5003897191" description="Lipoprotein" evidence="2">
    <location>
        <begin position="19"/>
        <end position="438"/>
    </location>
</feature>
<gene>
    <name evidence="3" type="ORF">GLIP_1206</name>
</gene>
<protein>
    <recommendedName>
        <fullName evidence="5">Lipoprotein</fullName>
    </recommendedName>
</protein>
<organism evidence="3 4">
    <name type="scientific">Aliiglaciecola lipolytica E3</name>
    <dbReference type="NCBI Taxonomy" id="1127673"/>
    <lineage>
        <taxon>Bacteria</taxon>
        <taxon>Pseudomonadati</taxon>
        <taxon>Pseudomonadota</taxon>
        <taxon>Gammaproteobacteria</taxon>
        <taxon>Alteromonadales</taxon>
        <taxon>Alteromonadaceae</taxon>
        <taxon>Aliiglaciecola</taxon>
    </lineage>
</organism>
<dbReference type="RefSeq" id="WP_008843664.1">
    <property type="nucleotide sequence ID" value="NZ_BAEN01000023.1"/>
</dbReference>
<dbReference type="Proteomes" id="UP000006334">
    <property type="component" value="Unassembled WGS sequence"/>
</dbReference>
<name>K6Y6L4_9ALTE</name>
<reference evidence="3 4" key="1">
    <citation type="journal article" date="2017" name="Antonie Van Leeuwenhoek">
        <title>Rhizobium rhizosphaerae sp. nov., a novel species isolated from rice rhizosphere.</title>
        <authorList>
            <person name="Zhao J.J."/>
            <person name="Zhang J."/>
            <person name="Zhang R.J."/>
            <person name="Zhang C.W."/>
            <person name="Yin H.Q."/>
            <person name="Zhang X.X."/>
        </authorList>
    </citation>
    <scope>NUCLEOTIDE SEQUENCE [LARGE SCALE GENOMIC DNA]</scope>
    <source>
        <strain evidence="3 4">E3</strain>
    </source>
</reference>
<dbReference type="STRING" id="1127673.GLIP_1206"/>
<sequence length="438" mass="50111">MKKLLIGCITFMWLSACATKDGYVHPHGAPKISYSQSTVFVSLPYNDVNNRPENKVLYLNSNVHGKRLSSMRVVPATELKNQSTNNDNKFKYSIFSQLANNSSNVFKPAWYNPPNVARFNLPKSMPATDKQACFYVTNQSDQIIPVRAIPSYQTNIYADNRSNQSGFNNPVWQQTYGLEPMKIGVENAIKQVDRELTALNQKIVEATDYVTRADIIENNQCFVPPHSGPPPTPPFSSDYLSQREFMPNVLCLQGNQVTPSVTAKLLTLKKETQSFVLDNIEQIRKTTAIISTQLKGGLSPQAFPEFIERIFANKTYSKSCSGSACKYERKLYEDSIYRIYADNYYRCVSEVGREIDNFQSSYVMRQKAWQNEPQQRYQLCQTQLRLFNTRDIQLSQLEKRKTVLQTKLLKLQSLKSKSVEQRQRFLDAYHTPCNVEGA</sequence>
<evidence type="ECO:0000313" key="3">
    <source>
        <dbReference type="EMBL" id="GAC13847.1"/>
    </source>
</evidence>
<dbReference type="PROSITE" id="PS51257">
    <property type="entry name" value="PROKAR_LIPOPROTEIN"/>
    <property type="match status" value="1"/>
</dbReference>
<dbReference type="AlphaFoldDB" id="K6Y6L4"/>
<keyword evidence="2" id="KW-0732">Signal</keyword>
<comment type="caution">
    <text evidence="3">The sequence shown here is derived from an EMBL/GenBank/DDBJ whole genome shotgun (WGS) entry which is preliminary data.</text>
</comment>
<evidence type="ECO:0000256" key="2">
    <source>
        <dbReference type="SAM" id="SignalP"/>
    </source>
</evidence>
<accession>K6Y6L4</accession>
<feature type="signal peptide" evidence="2">
    <location>
        <begin position="1"/>
        <end position="18"/>
    </location>
</feature>
<proteinExistence type="predicted"/>
<keyword evidence="4" id="KW-1185">Reference proteome</keyword>
<keyword evidence="1" id="KW-0175">Coiled coil</keyword>